<dbReference type="InterPro" id="IPR025893">
    <property type="entry name" value="Tocopherol_cyclase"/>
</dbReference>
<organism evidence="1 2">
    <name type="scientific">candidate division CSSED10-310 bacterium</name>
    <dbReference type="NCBI Taxonomy" id="2855610"/>
    <lineage>
        <taxon>Bacteria</taxon>
        <taxon>Bacteria division CSSED10-310</taxon>
    </lineage>
</organism>
<protein>
    <submittedName>
        <fullName evidence="1">Tocopherol cyclase family protein</fullName>
    </submittedName>
</protein>
<dbReference type="Pfam" id="PF14249">
    <property type="entry name" value="Tocopherol_cycl"/>
    <property type="match status" value="1"/>
</dbReference>
<proteinExistence type="predicted"/>
<sequence>MNNNVSLKQENFPQFPWPHVSDFGYENYYGQVYLKEHKICFWWRYTFLKGQSGTVIPRVWGAIFYHDHPQDNLFLSHPVPENLITVNTEGIIFDGVGHYRYGSTAGNINDILQWDFQFAEDQTTFFSVGNRLLAELLSRSKNVSPNNNIFASGSLSVNGTTYSFKKQPAHQGHTWGKVMAPGWVWCHCNAFDDEDTVFELVGLDKKQRAPIGSYYFKWKGQEYLFNELRHFIGRQFFVFPYYRNQLSWDTKKLTFSGQERELRIEGTVIADPAQYHLVRYTNTDDTFLYNLNDSVAKIYLNLSIQKSSGWEKIAELESTGAQIEFVSQAIPPPAACTEAETMGRKWNP</sequence>
<reference evidence="1 2" key="1">
    <citation type="submission" date="2024-09" db="EMBL/GenBank/DDBJ databases">
        <title>Laminarin stimulates single cell rates of sulfate reduction while oxygen inhibits transcriptomic activity in coastal marine sediment.</title>
        <authorList>
            <person name="Lindsay M."/>
            <person name="Orcutt B."/>
            <person name="Emerson D."/>
            <person name="Stepanauskas R."/>
            <person name="D'Angelo T."/>
        </authorList>
    </citation>
    <scope>NUCLEOTIDE SEQUENCE [LARGE SCALE GENOMIC DNA]</scope>
    <source>
        <strain evidence="1">SAG AM-311-K15</strain>
    </source>
</reference>
<name>A0ABV6YRD6_UNCC1</name>
<keyword evidence="2" id="KW-1185">Reference proteome</keyword>
<gene>
    <name evidence="1" type="ORF">ACFL27_01050</name>
</gene>
<evidence type="ECO:0000313" key="2">
    <source>
        <dbReference type="Proteomes" id="UP001594351"/>
    </source>
</evidence>
<dbReference type="EMBL" id="JBHPBY010000007">
    <property type="protein sequence ID" value="MFC1848768.1"/>
    <property type="molecule type" value="Genomic_DNA"/>
</dbReference>
<dbReference type="Proteomes" id="UP001594351">
    <property type="component" value="Unassembled WGS sequence"/>
</dbReference>
<evidence type="ECO:0000313" key="1">
    <source>
        <dbReference type="EMBL" id="MFC1848768.1"/>
    </source>
</evidence>
<accession>A0ABV6YRD6</accession>
<comment type="caution">
    <text evidence="1">The sequence shown here is derived from an EMBL/GenBank/DDBJ whole genome shotgun (WGS) entry which is preliminary data.</text>
</comment>